<dbReference type="Proteomes" id="UP000011220">
    <property type="component" value="Chromosome"/>
</dbReference>
<name>L7VSG2_THES1</name>
<accession>L7VSG2</accession>
<dbReference type="KEGG" id="css:Cst_c27440"/>
<dbReference type="AlphaFoldDB" id="L7VSG2"/>
<keyword evidence="1" id="KW-1133">Transmembrane helix</keyword>
<evidence type="ECO:0000313" key="2">
    <source>
        <dbReference type="EMBL" id="AGC69687.1"/>
    </source>
</evidence>
<protein>
    <submittedName>
        <fullName evidence="2">Uncharacterized protein</fullName>
    </submittedName>
</protein>
<evidence type="ECO:0000313" key="3">
    <source>
        <dbReference type="Proteomes" id="UP000011220"/>
    </source>
</evidence>
<sequence>MKKSEFQTGIRFTYAGACFFVCPHIVLCRLIKNRPLFRKKFRSPDPALSFSASISVKNVNVSAY</sequence>
<dbReference type="PATRIC" id="fig|1121335.3.peg.2749"/>
<feature type="transmembrane region" description="Helical" evidence="1">
    <location>
        <begin position="12"/>
        <end position="31"/>
    </location>
</feature>
<gene>
    <name evidence="2" type="ordered locus">Cst_c27440</name>
</gene>
<keyword evidence="3" id="KW-1185">Reference proteome</keyword>
<dbReference type="EMBL" id="CP004044">
    <property type="protein sequence ID" value="AGC69687.1"/>
    <property type="molecule type" value="Genomic_DNA"/>
</dbReference>
<reference evidence="2 3" key="1">
    <citation type="journal article" date="2013" name="Genome Announc.">
        <title>Complete genome sequence of Clostridium stercorarium subsp. stercorarium strain DSM 8532, a thermophilic degrader of plant cell wall fibers.</title>
        <authorList>
            <person name="Poehlein A."/>
            <person name="Zverlov V.V."/>
            <person name="Daniel R."/>
            <person name="Schwarz W.H."/>
            <person name="Liebl W."/>
        </authorList>
    </citation>
    <scope>NUCLEOTIDE SEQUENCE [LARGE SCALE GENOMIC DNA]</scope>
    <source>
        <strain evidence="3">ATCC 35414 / DSM 8532 / NCIMB 11754</strain>
    </source>
</reference>
<organism evidence="2 3">
    <name type="scientific">Thermoclostridium stercorarium (strain ATCC 35414 / DSM 8532 / NCIMB 11754)</name>
    <name type="common">Clostridium stercorarium</name>
    <dbReference type="NCBI Taxonomy" id="1121335"/>
    <lineage>
        <taxon>Bacteria</taxon>
        <taxon>Bacillati</taxon>
        <taxon>Bacillota</taxon>
        <taxon>Clostridia</taxon>
        <taxon>Eubacteriales</taxon>
        <taxon>Oscillospiraceae</taxon>
        <taxon>Thermoclostridium</taxon>
    </lineage>
</organism>
<keyword evidence="1" id="KW-0812">Transmembrane</keyword>
<dbReference type="STRING" id="1121335.Cst_c27440"/>
<evidence type="ECO:0000256" key="1">
    <source>
        <dbReference type="SAM" id="Phobius"/>
    </source>
</evidence>
<keyword evidence="1" id="KW-0472">Membrane</keyword>
<proteinExistence type="predicted"/>